<dbReference type="RefSeq" id="WP_128418592.1">
    <property type="nucleotide sequence ID" value="NZ_CP049017.1"/>
</dbReference>
<feature type="binding site" evidence="3">
    <location>
        <position position="125"/>
    </location>
    <ligand>
        <name>a divalent metal cation</name>
        <dbReference type="ChEBI" id="CHEBI:60240"/>
    </ligand>
</feature>
<dbReference type="PANTHER" id="PTHR37302:SF1">
    <property type="entry name" value="PROTEIN DINB"/>
    <property type="match status" value="1"/>
</dbReference>
<feature type="binding site" evidence="3">
    <location>
        <position position="129"/>
    </location>
    <ligand>
        <name>a divalent metal cation</name>
        <dbReference type="ChEBI" id="CHEBI:60240"/>
    </ligand>
</feature>
<dbReference type="EMBL" id="MIGX01000001">
    <property type="protein sequence ID" value="PPT93374.1"/>
    <property type="molecule type" value="Genomic_DNA"/>
</dbReference>
<accession>A0A2S6ZMA5</accession>
<keyword evidence="2 3" id="KW-0479">Metal-binding</keyword>
<name>A0A2S6ZMA5_9XANT</name>
<gene>
    <name evidence="4" type="ORF">XthCFBP4691_00445</name>
</gene>
<dbReference type="OrthoDB" id="9807509at2"/>
<comment type="similarity">
    <text evidence="1">Belongs to the DinB family.</text>
</comment>
<dbReference type="Gene3D" id="1.20.120.450">
    <property type="entry name" value="dinb family like domain"/>
    <property type="match status" value="1"/>
</dbReference>
<comment type="caution">
    <text evidence="4">The sequence shown here is derived from an EMBL/GenBank/DDBJ whole genome shotgun (WGS) entry which is preliminary data.</text>
</comment>
<feature type="binding site" evidence="3">
    <location>
        <position position="41"/>
    </location>
    <ligand>
        <name>a divalent metal cation</name>
        <dbReference type="ChEBI" id="CHEBI:60240"/>
    </ligand>
</feature>
<evidence type="ECO:0000256" key="2">
    <source>
        <dbReference type="ARBA" id="ARBA00022723"/>
    </source>
</evidence>
<dbReference type="Pfam" id="PF05163">
    <property type="entry name" value="DinB"/>
    <property type="match status" value="1"/>
</dbReference>
<evidence type="ECO:0000313" key="5">
    <source>
        <dbReference type="Proteomes" id="UP000239898"/>
    </source>
</evidence>
<dbReference type="GO" id="GO:0046872">
    <property type="term" value="F:metal ion binding"/>
    <property type="evidence" value="ECO:0007669"/>
    <property type="project" value="UniProtKB-KW"/>
</dbReference>
<organism evidence="4 5">
    <name type="scientific">Xanthomonas theicola</name>
    <dbReference type="NCBI Taxonomy" id="56464"/>
    <lineage>
        <taxon>Bacteria</taxon>
        <taxon>Pseudomonadati</taxon>
        <taxon>Pseudomonadota</taxon>
        <taxon>Gammaproteobacteria</taxon>
        <taxon>Lysobacterales</taxon>
        <taxon>Lysobacteraceae</taxon>
        <taxon>Xanthomonas</taxon>
    </lineage>
</organism>
<reference evidence="4 5" key="1">
    <citation type="submission" date="2016-08" db="EMBL/GenBank/DDBJ databases">
        <title>Evolution of the type three secretion system and type three effector repertoires in Xanthomonas.</title>
        <authorList>
            <person name="Merda D."/>
            <person name="Briand M."/>
            <person name="Bosis E."/>
            <person name="Rousseau C."/>
            <person name="Portier P."/>
            <person name="Jacques M.-A."/>
            <person name="Fischer-Le Saux M."/>
        </authorList>
    </citation>
    <scope>NUCLEOTIDE SEQUENCE [LARGE SCALE GENOMIC DNA]</scope>
    <source>
        <strain evidence="4 5">CFBP 4691</strain>
    </source>
</reference>
<dbReference type="InterPro" id="IPR034660">
    <property type="entry name" value="DinB/YfiT-like"/>
</dbReference>
<evidence type="ECO:0000313" key="4">
    <source>
        <dbReference type="EMBL" id="PPT93374.1"/>
    </source>
</evidence>
<dbReference type="PANTHER" id="PTHR37302">
    <property type="entry name" value="SLR1116 PROTEIN"/>
    <property type="match status" value="1"/>
</dbReference>
<protein>
    <submittedName>
        <fullName evidence="4">Damage-inducible protein DinB</fullName>
    </submittedName>
</protein>
<dbReference type="SUPFAM" id="SSF109854">
    <property type="entry name" value="DinB/YfiT-like putative metalloenzymes"/>
    <property type="match status" value="1"/>
</dbReference>
<dbReference type="InterPro" id="IPR007837">
    <property type="entry name" value="DinB"/>
</dbReference>
<evidence type="ECO:0000256" key="3">
    <source>
        <dbReference type="PIRSR" id="PIRSR607837-1"/>
    </source>
</evidence>
<evidence type="ECO:0000256" key="1">
    <source>
        <dbReference type="ARBA" id="ARBA00008635"/>
    </source>
</evidence>
<sequence length="211" mass="23369">MLASQFAFKAWANAEPLQALAQIEAAAYPAQRQRAMRLLNHTYVVDRIFAAHLDGGAHAFAASNTPETPALEALHAAVAQSDRWYAEYIARLDATALQQSLAFRFTDGDAGSMTCEEMLFHVLAHGAYHRGNIAMLLSECAVEQPRELFTRFLHAREPERRGAARRLPRRLAQRRRGARRRLPANATANYCGGVRTGSGTLHRSMCPAGRL</sequence>
<proteinExistence type="inferred from homology"/>
<dbReference type="Proteomes" id="UP000239898">
    <property type="component" value="Unassembled WGS sequence"/>
</dbReference>
<keyword evidence="5" id="KW-1185">Reference proteome</keyword>
<dbReference type="AlphaFoldDB" id="A0A2S6ZMA5"/>